<dbReference type="PANTHER" id="PTHR43245:SF53">
    <property type="entry name" value="EPIMERASE-RELATED"/>
    <property type="match status" value="1"/>
</dbReference>
<accession>A0A4Y9YC99</accession>
<comment type="caution">
    <text evidence="3">The sequence shown here is derived from an EMBL/GenBank/DDBJ whole genome shotgun (WGS) entry which is preliminary data.</text>
</comment>
<dbReference type="InterPro" id="IPR029044">
    <property type="entry name" value="Nucleotide-diphossugar_trans"/>
</dbReference>
<evidence type="ECO:0000313" key="4">
    <source>
        <dbReference type="Proteomes" id="UP000298327"/>
    </source>
</evidence>
<dbReference type="InterPro" id="IPR001509">
    <property type="entry name" value="Epimerase_deHydtase"/>
</dbReference>
<dbReference type="Gene3D" id="3.40.50.720">
    <property type="entry name" value="NAD(P)-binding Rossmann-like Domain"/>
    <property type="match status" value="1"/>
</dbReference>
<evidence type="ECO:0008006" key="5">
    <source>
        <dbReference type="Google" id="ProtNLM"/>
    </source>
</evidence>
<dbReference type="SUPFAM" id="SSF51735">
    <property type="entry name" value="NAD(P)-binding Rossmann-fold domains"/>
    <property type="match status" value="1"/>
</dbReference>
<reference evidence="3 4" key="1">
    <citation type="submission" date="2019-02" db="EMBL/GenBank/DDBJ databases">
        <title>Genome sequencing of the rare red list fungi Dentipellis fragilis.</title>
        <authorList>
            <person name="Buettner E."/>
            <person name="Kellner H."/>
        </authorList>
    </citation>
    <scope>NUCLEOTIDE SEQUENCE [LARGE SCALE GENOMIC DNA]</scope>
    <source>
        <strain evidence="3 4">DSM 105465</strain>
    </source>
</reference>
<evidence type="ECO:0000259" key="1">
    <source>
        <dbReference type="Pfam" id="PF00535"/>
    </source>
</evidence>
<evidence type="ECO:0000259" key="2">
    <source>
        <dbReference type="Pfam" id="PF01370"/>
    </source>
</evidence>
<dbReference type="InterPro" id="IPR036291">
    <property type="entry name" value="NAD(P)-bd_dom_sf"/>
</dbReference>
<dbReference type="AlphaFoldDB" id="A0A4Y9YC99"/>
<dbReference type="OrthoDB" id="331544at2759"/>
<sequence length="885" mass="98319">MGLDLPFPAFPFPIIREFSALIVCIGSSNDTYVKASLDDLASSAKDIVLRAGSTGPSPQYYVDSRESIQEPHISVCYRGVLDAGTSRSIEFIGCHWHGARVDLEDRRQGYPALPVFKELALVGGLCTHSTMAEKPIYVVTGGNGFIGSHVAEMLHHSGCFVRIVDIKPTSLFTTPICDELVVGNLCDPAFCNRAVQGAHTVLHLAAVMGGMGTIHEENDFEIYEENHAMTANVVRACIAAGVKRLFYASSACVYPESLQGTESKDVSLREDDVWVKPPPKPQGLYGLEKLASEILIQQFESKMTLCIARFHNVYGPRGAWCDGREKAPAALLRKAISARLLQEQTKTKPVMEIWGSGEQRRGFLYIGDCIEAIQSFLFSALDAQSTVVNVGSDQSVTISELARIAIRAVGLNEADADFKFDLDKPVGVASRNSNNDIAVKMLHWKPLAVLEDGMYLTAHWMREEIDKCLRPLDPSARITFLKGLQESRLVDMKLERTTFAVLLPITSRGAGSPEDCLEHLGRFARSLERTTWRDTHQLGGKRFRIKIYLAIDAIDTFLLQPENKAVDVLSKAGFSDVKVLECTFPPGYICHLWRACARSAWEDGCDYFILLGDDVELQDEGWMRDVEAEFADIAQAEGVPVGFGCVAFTDTSFPGMPTFPIVHRNHMDVFQGEVIPDSFVNQDGDPFLFQLYRRLACSRMFSSRIRNNLGGSDNARYEKQHAVDWTFGVLDQATDALEQSLQAVNPSACKKMTIDIIVPCYRVQMRYLRPILELEPSKDCTVMFIIIIDDPNSPHIANLEQRYGHRPDVRIRINAQNLGASASRNRGLRESSAEWAFFLDDDVLPKPDLLLAAERAIRAAPSAAGFVGTMRWCIRRVTSPRSGFL</sequence>
<dbReference type="InterPro" id="IPR050177">
    <property type="entry name" value="Lipid_A_modif_metabolic_enz"/>
</dbReference>
<feature type="domain" description="NAD-dependent epimerase/dehydratase" evidence="2">
    <location>
        <begin position="138"/>
        <end position="391"/>
    </location>
</feature>
<dbReference type="Pfam" id="PF01370">
    <property type="entry name" value="Epimerase"/>
    <property type="match status" value="1"/>
</dbReference>
<dbReference type="EMBL" id="SEOQ01000607">
    <property type="protein sequence ID" value="TFY59640.1"/>
    <property type="molecule type" value="Genomic_DNA"/>
</dbReference>
<feature type="domain" description="Glycosyltransferase 2-like" evidence="1">
    <location>
        <begin position="756"/>
        <end position="857"/>
    </location>
</feature>
<evidence type="ECO:0000313" key="3">
    <source>
        <dbReference type="EMBL" id="TFY59640.1"/>
    </source>
</evidence>
<dbReference type="InterPro" id="IPR001173">
    <property type="entry name" value="Glyco_trans_2-like"/>
</dbReference>
<protein>
    <recommendedName>
        <fullName evidence="5">Glycosyltransferase 2-like domain-containing protein</fullName>
    </recommendedName>
</protein>
<dbReference type="SUPFAM" id="SSF53448">
    <property type="entry name" value="Nucleotide-diphospho-sugar transferases"/>
    <property type="match status" value="1"/>
</dbReference>
<dbReference type="Gene3D" id="3.90.25.10">
    <property type="entry name" value="UDP-galactose 4-epimerase, domain 1"/>
    <property type="match status" value="1"/>
</dbReference>
<organism evidence="3 4">
    <name type="scientific">Dentipellis fragilis</name>
    <dbReference type="NCBI Taxonomy" id="205917"/>
    <lineage>
        <taxon>Eukaryota</taxon>
        <taxon>Fungi</taxon>
        <taxon>Dikarya</taxon>
        <taxon>Basidiomycota</taxon>
        <taxon>Agaricomycotina</taxon>
        <taxon>Agaricomycetes</taxon>
        <taxon>Russulales</taxon>
        <taxon>Hericiaceae</taxon>
        <taxon>Dentipellis</taxon>
    </lineage>
</organism>
<dbReference type="Gene3D" id="3.90.550.10">
    <property type="entry name" value="Spore Coat Polysaccharide Biosynthesis Protein SpsA, Chain A"/>
    <property type="match status" value="1"/>
</dbReference>
<dbReference type="Pfam" id="PF00535">
    <property type="entry name" value="Glycos_transf_2"/>
    <property type="match status" value="1"/>
</dbReference>
<name>A0A4Y9YC99_9AGAM</name>
<dbReference type="STRING" id="205917.A0A4Y9YC99"/>
<gene>
    <name evidence="3" type="ORF">EVG20_g7712</name>
</gene>
<proteinExistence type="predicted"/>
<dbReference type="PANTHER" id="PTHR43245">
    <property type="entry name" value="BIFUNCTIONAL POLYMYXIN RESISTANCE PROTEIN ARNA"/>
    <property type="match status" value="1"/>
</dbReference>
<keyword evidence="4" id="KW-1185">Reference proteome</keyword>
<dbReference type="CDD" id="cd00761">
    <property type="entry name" value="Glyco_tranf_GTA_type"/>
    <property type="match status" value="1"/>
</dbReference>
<dbReference type="Proteomes" id="UP000298327">
    <property type="component" value="Unassembled WGS sequence"/>
</dbReference>